<sequence>MYQFYFPYQYERLQAIRRMTNVLIVIAILLAAHLFVTLFDVTGDEVIGFARNAYAWVGDQLSQAINDVRAADTVIAEEANPTQSAELYMNVHNFEDGEDTLYYMQPEAVEDIMKYNEIGLPEPTYVGRDDFDLLVPHYAYRELPLAETWVVNKSQFPWLWVNPIDHFNADDEPYVSWQIGTYMDGQVFTVVDSESEGYYELRWTATDGEHVQMVPDNNMFKISTCDQIGNFPNKFAAYIQVKDDGMLVFHEPAGEPVFSMHAVSCGYGAYYLAWDAPLRIPFGVIEPDSLLKYYWHNQMMCREYYWNQGLCWSYETDVAR</sequence>
<evidence type="ECO:0000313" key="2">
    <source>
        <dbReference type="EMBL" id="RJR27143.1"/>
    </source>
</evidence>
<dbReference type="EMBL" id="QZJF01000016">
    <property type="protein sequence ID" value="RJR27143.1"/>
    <property type="molecule type" value="Genomic_DNA"/>
</dbReference>
<gene>
    <name evidence="2" type="ORF">C4561_03190</name>
</gene>
<keyword evidence="1" id="KW-0812">Transmembrane</keyword>
<keyword evidence="1" id="KW-1133">Transmembrane helix</keyword>
<dbReference type="Proteomes" id="UP000265540">
    <property type="component" value="Unassembled WGS sequence"/>
</dbReference>
<evidence type="ECO:0000313" key="3">
    <source>
        <dbReference type="Proteomes" id="UP000265540"/>
    </source>
</evidence>
<evidence type="ECO:0000256" key="1">
    <source>
        <dbReference type="SAM" id="Phobius"/>
    </source>
</evidence>
<feature type="transmembrane region" description="Helical" evidence="1">
    <location>
        <begin position="21"/>
        <end position="39"/>
    </location>
</feature>
<name>A0A3A4ZD45_UNCKA</name>
<reference evidence="2 3" key="1">
    <citation type="journal article" date="2017" name="ISME J.">
        <title>Energy and carbon metabolisms in a deep terrestrial subsurface fluid microbial community.</title>
        <authorList>
            <person name="Momper L."/>
            <person name="Jungbluth S.P."/>
            <person name="Lee M.D."/>
            <person name="Amend J.P."/>
        </authorList>
    </citation>
    <scope>NUCLEOTIDE SEQUENCE [LARGE SCALE GENOMIC DNA]</scope>
    <source>
        <strain evidence="2">SURF_46</strain>
    </source>
</reference>
<proteinExistence type="predicted"/>
<organism evidence="2 3">
    <name type="scientific">candidate division WWE3 bacterium</name>
    <dbReference type="NCBI Taxonomy" id="2053526"/>
    <lineage>
        <taxon>Bacteria</taxon>
        <taxon>Katanobacteria</taxon>
    </lineage>
</organism>
<accession>A0A3A4ZD45</accession>
<dbReference type="AlphaFoldDB" id="A0A3A4ZD45"/>
<protein>
    <submittedName>
        <fullName evidence="2">Uncharacterized protein</fullName>
    </submittedName>
</protein>
<keyword evidence="1" id="KW-0472">Membrane</keyword>
<comment type="caution">
    <text evidence="2">The sequence shown here is derived from an EMBL/GenBank/DDBJ whole genome shotgun (WGS) entry which is preliminary data.</text>
</comment>